<dbReference type="PANTHER" id="PTHR41324:SF1">
    <property type="entry name" value="DUF2232 DOMAIN-CONTAINING PROTEIN"/>
    <property type="match status" value="1"/>
</dbReference>
<feature type="transmembrane region" description="Helical" evidence="1">
    <location>
        <begin position="154"/>
        <end position="177"/>
    </location>
</feature>
<dbReference type="RefSeq" id="WP_245375953.1">
    <property type="nucleotide sequence ID" value="NZ_JAGGLB010000027.1"/>
</dbReference>
<keyword evidence="1" id="KW-1133">Transmembrane helix</keyword>
<keyword evidence="1" id="KW-0472">Membrane</keyword>
<dbReference type="InterPro" id="IPR018710">
    <property type="entry name" value="DUF2232"/>
</dbReference>
<feature type="transmembrane region" description="Helical" evidence="1">
    <location>
        <begin position="50"/>
        <end position="79"/>
    </location>
</feature>
<comment type="caution">
    <text evidence="2">The sequence shown here is derived from an EMBL/GenBank/DDBJ whole genome shotgun (WGS) entry which is preliminary data.</text>
</comment>
<evidence type="ECO:0000313" key="2">
    <source>
        <dbReference type="EMBL" id="MBP1994625.1"/>
    </source>
</evidence>
<dbReference type="Pfam" id="PF09991">
    <property type="entry name" value="DUF2232"/>
    <property type="match status" value="1"/>
</dbReference>
<name>A0ABS4J461_9BACL</name>
<gene>
    <name evidence="2" type="ORF">J2Z66_006264</name>
</gene>
<evidence type="ECO:0000313" key="3">
    <source>
        <dbReference type="Proteomes" id="UP001519287"/>
    </source>
</evidence>
<feature type="transmembrane region" description="Helical" evidence="1">
    <location>
        <begin position="99"/>
        <end position="123"/>
    </location>
</feature>
<evidence type="ECO:0000256" key="1">
    <source>
        <dbReference type="SAM" id="Phobius"/>
    </source>
</evidence>
<protein>
    <submittedName>
        <fullName evidence="2">Uncharacterized protein YybS (DUF2232 family)</fullName>
    </submittedName>
</protein>
<reference evidence="2 3" key="1">
    <citation type="submission" date="2021-03" db="EMBL/GenBank/DDBJ databases">
        <title>Genomic Encyclopedia of Type Strains, Phase IV (KMG-IV): sequencing the most valuable type-strain genomes for metagenomic binning, comparative biology and taxonomic classification.</title>
        <authorList>
            <person name="Goeker M."/>
        </authorList>
    </citation>
    <scope>NUCLEOTIDE SEQUENCE [LARGE SCALE GENOMIC DNA]</scope>
    <source>
        <strain evidence="2 3">DSM 26048</strain>
    </source>
</reference>
<dbReference type="EMBL" id="JAGGLB010000027">
    <property type="protein sequence ID" value="MBP1994625.1"/>
    <property type="molecule type" value="Genomic_DNA"/>
</dbReference>
<dbReference type="Proteomes" id="UP001519287">
    <property type="component" value="Unassembled WGS sequence"/>
</dbReference>
<feature type="transmembrane region" description="Helical" evidence="1">
    <location>
        <begin position="203"/>
        <end position="222"/>
    </location>
</feature>
<proteinExistence type="predicted"/>
<accession>A0ABS4J461</accession>
<feature type="transmembrane region" description="Helical" evidence="1">
    <location>
        <begin position="268"/>
        <end position="294"/>
    </location>
</feature>
<keyword evidence="1" id="KW-0812">Transmembrane</keyword>
<feature type="transmembrane region" description="Helical" evidence="1">
    <location>
        <begin position="12"/>
        <end position="43"/>
    </location>
</feature>
<sequence>MGKQGWQRFLWSAIAGIILLSFMSPFIIFTVSFLMVPVLILYVKSSTKQFVIYYAASLLVVYALAAWQGAFLIAVSLFFLPPVLVMGNMYKRKAAARSVITAGSITLLAESLLSLMVASMLGFNPIMKFKQLMGDSINSMSPALRELLPADQDLYLNLLIQIIPVYLIAFVLFYSLVTHGVSRWLLGKTGEQIPGLRPMRERMLPKSFVWFYLIAFAADLFIKPGSDSMIAVLLFNMLLILVPLFALQAISFLFFVAHTKNWNRAMPIIGIILLLVVPPFFFLYSLLGVFDVAFPIRERFKKKL</sequence>
<organism evidence="2 3">
    <name type="scientific">Paenibacillus eucommiae</name>
    <dbReference type="NCBI Taxonomy" id="1355755"/>
    <lineage>
        <taxon>Bacteria</taxon>
        <taxon>Bacillati</taxon>
        <taxon>Bacillota</taxon>
        <taxon>Bacilli</taxon>
        <taxon>Bacillales</taxon>
        <taxon>Paenibacillaceae</taxon>
        <taxon>Paenibacillus</taxon>
    </lineage>
</organism>
<dbReference type="PANTHER" id="PTHR41324">
    <property type="entry name" value="MEMBRANE PROTEIN-RELATED"/>
    <property type="match status" value="1"/>
</dbReference>
<keyword evidence="3" id="KW-1185">Reference proteome</keyword>
<feature type="transmembrane region" description="Helical" evidence="1">
    <location>
        <begin position="229"/>
        <end position="256"/>
    </location>
</feature>